<sequence>MTNAGLVGSHKIKPV</sequence>
<reference evidence="1" key="1">
    <citation type="submission" date="2014-11" db="EMBL/GenBank/DDBJ databases">
        <authorList>
            <person name="Amaro Gonzalez C."/>
        </authorList>
    </citation>
    <scope>NUCLEOTIDE SEQUENCE</scope>
</reference>
<reference evidence="1" key="2">
    <citation type="journal article" date="2015" name="Fish Shellfish Immunol.">
        <title>Early steps in the European eel (Anguilla anguilla)-Vibrio vulnificus interaction in the gills: Role of the RtxA13 toxin.</title>
        <authorList>
            <person name="Callol A."/>
            <person name="Pajuelo D."/>
            <person name="Ebbesson L."/>
            <person name="Teles M."/>
            <person name="MacKenzie S."/>
            <person name="Amaro C."/>
        </authorList>
    </citation>
    <scope>NUCLEOTIDE SEQUENCE</scope>
</reference>
<dbReference type="EMBL" id="GBXM01043448">
    <property type="protein sequence ID" value="JAH65129.1"/>
    <property type="molecule type" value="Transcribed_RNA"/>
</dbReference>
<accession>A0A0E9UGW6</accession>
<protein>
    <submittedName>
        <fullName evidence="1">Uncharacterized protein</fullName>
    </submittedName>
</protein>
<name>A0A0E9UGW6_ANGAN</name>
<evidence type="ECO:0000313" key="1">
    <source>
        <dbReference type="EMBL" id="JAH65129.1"/>
    </source>
</evidence>
<proteinExistence type="predicted"/>
<organism evidence="1">
    <name type="scientific">Anguilla anguilla</name>
    <name type="common">European freshwater eel</name>
    <name type="synonym">Muraena anguilla</name>
    <dbReference type="NCBI Taxonomy" id="7936"/>
    <lineage>
        <taxon>Eukaryota</taxon>
        <taxon>Metazoa</taxon>
        <taxon>Chordata</taxon>
        <taxon>Craniata</taxon>
        <taxon>Vertebrata</taxon>
        <taxon>Euteleostomi</taxon>
        <taxon>Actinopterygii</taxon>
        <taxon>Neopterygii</taxon>
        <taxon>Teleostei</taxon>
        <taxon>Anguilliformes</taxon>
        <taxon>Anguillidae</taxon>
        <taxon>Anguilla</taxon>
    </lineage>
</organism>